<keyword evidence="5" id="KW-1185">Reference proteome</keyword>
<proteinExistence type="predicted"/>
<feature type="signal peptide" evidence="3">
    <location>
        <begin position="1"/>
        <end position="17"/>
    </location>
</feature>
<comment type="caution">
    <text evidence="4">The sequence shown here is derived from an EMBL/GenBank/DDBJ whole genome shotgun (WGS) entry which is preliminary data.</text>
</comment>
<feature type="compositionally biased region" description="Low complexity" evidence="1">
    <location>
        <begin position="70"/>
        <end position="79"/>
    </location>
</feature>
<protein>
    <submittedName>
        <fullName evidence="4">Uncharacterized protein</fullName>
    </submittedName>
</protein>
<feature type="transmembrane region" description="Helical" evidence="2">
    <location>
        <begin position="194"/>
        <end position="214"/>
    </location>
</feature>
<evidence type="ECO:0000313" key="4">
    <source>
        <dbReference type="EMBL" id="KAK4188908.1"/>
    </source>
</evidence>
<dbReference type="EMBL" id="MU864382">
    <property type="protein sequence ID" value="KAK4188908.1"/>
    <property type="molecule type" value="Genomic_DNA"/>
</dbReference>
<keyword evidence="2" id="KW-0812">Transmembrane</keyword>
<dbReference type="AlphaFoldDB" id="A0AAN6WWF4"/>
<evidence type="ECO:0000256" key="3">
    <source>
        <dbReference type="SAM" id="SignalP"/>
    </source>
</evidence>
<reference evidence="4" key="1">
    <citation type="journal article" date="2023" name="Mol. Phylogenet. Evol.">
        <title>Genome-scale phylogeny and comparative genomics of the fungal order Sordariales.</title>
        <authorList>
            <person name="Hensen N."/>
            <person name="Bonometti L."/>
            <person name="Westerberg I."/>
            <person name="Brannstrom I.O."/>
            <person name="Guillou S."/>
            <person name="Cros-Aarteil S."/>
            <person name="Calhoun S."/>
            <person name="Haridas S."/>
            <person name="Kuo A."/>
            <person name="Mondo S."/>
            <person name="Pangilinan J."/>
            <person name="Riley R."/>
            <person name="LaButti K."/>
            <person name="Andreopoulos B."/>
            <person name="Lipzen A."/>
            <person name="Chen C."/>
            <person name="Yan M."/>
            <person name="Daum C."/>
            <person name="Ng V."/>
            <person name="Clum A."/>
            <person name="Steindorff A."/>
            <person name="Ohm R.A."/>
            <person name="Martin F."/>
            <person name="Silar P."/>
            <person name="Natvig D.O."/>
            <person name="Lalanne C."/>
            <person name="Gautier V."/>
            <person name="Ament-Velasquez S.L."/>
            <person name="Kruys A."/>
            <person name="Hutchinson M.I."/>
            <person name="Powell A.J."/>
            <person name="Barry K."/>
            <person name="Miller A.N."/>
            <person name="Grigoriev I.V."/>
            <person name="Debuchy R."/>
            <person name="Gladieux P."/>
            <person name="Hiltunen Thoren M."/>
            <person name="Johannesson H."/>
        </authorList>
    </citation>
    <scope>NUCLEOTIDE SEQUENCE</scope>
    <source>
        <strain evidence="4">PSN309</strain>
    </source>
</reference>
<feature type="region of interest" description="Disordered" evidence="1">
    <location>
        <begin position="52"/>
        <end position="79"/>
    </location>
</feature>
<evidence type="ECO:0000256" key="1">
    <source>
        <dbReference type="SAM" id="MobiDB-lite"/>
    </source>
</evidence>
<reference evidence="4" key="2">
    <citation type="submission" date="2023-05" db="EMBL/GenBank/DDBJ databases">
        <authorList>
            <consortium name="Lawrence Berkeley National Laboratory"/>
            <person name="Steindorff A."/>
            <person name="Hensen N."/>
            <person name="Bonometti L."/>
            <person name="Westerberg I."/>
            <person name="Brannstrom I.O."/>
            <person name="Guillou S."/>
            <person name="Cros-Aarteil S."/>
            <person name="Calhoun S."/>
            <person name="Haridas S."/>
            <person name="Kuo A."/>
            <person name="Mondo S."/>
            <person name="Pangilinan J."/>
            <person name="Riley R."/>
            <person name="Labutti K."/>
            <person name="Andreopoulos B."/>
            <person name="Lipzen A."/>
            <person name="Chen C."/>
            <person name="Yanf M."/>
            <person name="Daum C."/>
            <person name="Ng V."/>
            <person name="Clum A."/>
            <person name="Ohm R."/>
            <person name="Martin F."/>
            <person name="Silar P."/>
            <person name="Natvig D."/>
            <person name="Lalanne C."/>
            <person name="Gautier V."/>
            <person name="Ament-Velasquez S.L."/>
            <person name="Kruys A."/>
            <person name="Hutchinson M.I."/>
            <person name="Powell A.J."/>
            <person name="Barry K."/>
            <person name="Miller A.N."/>
            <person name="Grigoriev I.V."/>
            <person name="Debuchy R."/>
            <person name="Gladieux P."/>
            <person name="Thoren M.H."/>
            <person name="Johannesson H."/>
        </authorList>
    </citation>
    <scope>NUCLEOTIDE SEQUENCE</scope>
    <source>
        <strain evidence="4">PSN309</strain>
    </source>
</reference>
<keyword evidence="2" id="KW-1133">Transmembrane helix</keyword>
<sequence>MLSKNILVAALATTALAIDLTPRQEGGNDGEVVLSSTISSAASSDAAATSDAGSATITSAPSTQPTAPMSSGTTLSTGTLPQTSTCGAVISSYRAAVPQPTGALASELNKIATATNLCSAIKAFPSSLTKDLDAYESNLNKYLEQPTNVEGALKYVACLTQGVPDPSLVAEAQFLEKAAKELPKCKNAAAGTRGSMFAVAGVAGLAAVLCAIGMM</sequence>
<accession>A0AAN6WWF4</accession>
<evidence type="ECO:0000313" key="5">
    <source>
        <dbReference type="Proteomes" id="UP001302126"/>
    </source>
</evidence>
<dbReference type="Proteomes" id="UP001302126">
    <property type="component" value="Unassembled WGS sequence"/>
</dbReference>
<keyword evidence="3" id="KW-0732">Signal</keyword>
<gene>
    <name evidence="4" type="ORF">QBC35DRAFT_180051</name>
</gene>
<feature type="chain" id="PRO_5042892237" evidence="3">
    <location>
        <begin position="18"/>
        <end position="215"/>
    </location>
</feature>
<evidence type="ECO:0000256" key="2">
    <source>
        <dbReference type="SAM" id="Phobius"/>
    </source>
</evidence>
<keyword evidence="2" id="KW-0472">Membrane</keyword>
<name>A0AAN6WWF4_9PEZI</name>
<organism evidence="4 5">
    <name type="scientific">Podospora australis</name>
    <dbReference type="NCBI Taxonomy" id="1536484"/>
    <lineage>
        <taxon>Eukaryota</taxon>
        <taxon>Fungi</taxon>
        <taxon>Dikarya</taxon>
        <taxon>Ascomycota</taxon>
        <taxon>Pezizomycotina</taxon>
        <taxon>Sordariomycetes</taxon>
        <taxon>Sordariomycetidae</taxon>
        <taxon>Sordariales</taxon>
        <taxon>Podosporaceae</taxon>
        <taxon>Podospora</taxon>
    </lineage>
</organism>